<reference evidence="1 2" key="1">
    <citation type="journal article" date="2006" name="J. Bacteriol.">
        <title>Comparison of the genome sequence of the poultry pathogen Bordetella avium with those of B. bronchiseptica, B. pertussis, and B. parapertussis reveals extensive diversity in surface structures associated with host interaction.</title>
        <authorList>
            <person name="Sebaihia M."/>
            <person name="Preston A."/>
            <person name="Maskell D.J."/>
            <person name="Kuzmiak H."/>
            <person name="Connell T.D."/>
            <person name="King N.D."/>
            <person name="Orndorff P.E."/>
            <person name="Miyamoto D.M."/>
            <person name="Thomson N.R."/>
            <person name="Harris D."/>
            <person name="Goble A."/>
            <person name="Lord A."/>
            <person name="Murphy L."/>
            <person name="Quail M.A."/>
            <person name="Rutter S."/>
            <person name="Squares R."/>
            <person name="Squares S."/>
            <person name="Woodward J."/>
            <person name="Parkhill J."/>
            <person name="Temple L.M."/>
        </authorList>
    </citation>
    <scope>NUCLEOTIDE SEQUENCE [LARGE SCALE GENOMIC DNA]</scope>
    <source>
        <strain evidence="1 2">197N</strain>
    </source>
</reference>
<organism evidence="1 2">
    <name type="scientific">Bordetella avium (strain 197N)</name>
    <dbReference type="NCBI Taxonomy" id="360910"/>
    <lineage>
        <taxon>Bacteria</taxon>
        <taxon>Pseudomonadati</taxon>
        <taxon>Pseudomonadota</taxon>
        <taxon>Betaproteobacteria</taxon>
        <taxon>Burkholderiales</taxon>
        <taxon>Alcaligenaceae</taxon>
        <taxon>Bordetella</taxon>
    </lineage>
</organism>
<dbReference type="EMBL" id="AM167904">
    <property type="protein sequence ID" value="CAJ48861.1"/>
    <property type="molecule type" value="Genomic_DNA"/>
</dbReference>
<dbReference type="AlphaFoldDB" id="Q2L327"/>
<dbReference type="HOGENOM" id="CLU_2895060_0_0_4"/>
<gene>
    <name evidence="1" type="ordered locus">BAV1253</name>
</gene>
<evidence type="ECO:0000313" key="1">
    <source>
        <dbReference type="EMBL" id="CAJ48861.1"/>
    </source>
</evidence>
<accession>Q2L327</accession>
<dbReference type="STRING" id="360910.BAV1253"/>
<keyword evidence="2" id="KW-1185">Reference proteome</keyword>
<dbReference type="Proteomes" id="UP000001977">
    <property type="component" value="Chromosome"/>
</dbReference>
<proteinExistence type="predicted"/>
<name>Q2L327_BORA1</name>
<protein>
    <submittedName>
        <fullName evidence="1">Uncharacterized protein</fullName>
    </submittedName>
</protein>
<dbReference type="KEGG" id="bav:BAV1253"/>
<sequence>MPSCRGTVAAHIPQQACPMPVVGIFNLKYFFLAAAQCVGLLKTKAMKQATSVKKFDFYRKEN</sequence>
<evidence type="ECO:0000313" key="2">
    <source>
        <dbReference type="Proteomes" id="UP000001977"/>
    </source>
</evidence>